<feature type="domain" description="UMOD/GP2/OIT3-like D8C" evidence="3">
    <location>
        <begin position="40"/>
        <end position="116"/>
    </location>
</feature>
<keyword evidence="2" id="KW-1015">Disulfide bond</keyword>
<organism evidence="4 5">
    <name type="scientific">Porites evermanni</name>
    <dbReference type="NCBI Taxonomy" id="104178"/>
    <lineage>
        <taxon>Eukaryota</taxon>
        <taxon>Metazoa</taxon>
        <taxon>Cnidaria</taxon>
        <taxon>Anthozoa</taxon>
        <taxon>Hexacorallia</taxon>
        <taxon>Scleractinia</taxon>
        <taxon>Fungiina</taxon>
        <taxon>Poritidae</taxon>
        <taxon>Porites</taxon>
    </lineage>
</organism>
<name>A0ABN8T4N1_9CNID</name>
<dbReference type="InterPro" id="IPR057774">
    <property type="entry name" value="D8C_UMOD/GP2/OIT3-like"/>
</dbReference>
<sequence length="119" mass="13555">ECQNYGSLNSGSRRTSYYWGNYYCDSSLGPGWFRFQGSAGTRMATSCPPTYRCGTYYPGWLSGGHSSVADGQVTRTVYFRRGYNCYYYSRTIKVRNCGSYYVYYLSGTPTCNLRYCGTN</sequence>
<keyword evidence="5" id="KW-1185">Reference proteome</keyword>
<comment type="caution">
    <text evidence="4">The sequence shown here is derived from an EMBL/GenBank/DDBJ whole genome shotgun (WGS) entry which is preliminary data.</text>
</comment>
<evidence type="ECO:0000256" key="1">
    <source>
        <dbReference type="ARBA" id="ARBA00022729"/>
    </source>
</evidence>
<reference evidence="4 5" key="1">
    <citation type="submission" date="2022-05" db="EMBL/GenBank/DDBJ databases">
        <authorList>
            <consortium name="Genoscope - CEA"/>
            <person name="William W."/>
        </authorList>
    </citation>
    <scope>NUCLEOTIDE SEQUENCE [LARGE SCALE GENOMIC DNA]</scope>
</reference>
<evidence type="ECO:0000313" key="4">
    <source>
        <dbReference type="EMBL" id="CAH3199279.1"/>
    </source>
</evidence>
<proteinExistence type="predicted"/>
<feature type="non-terminal residue" evidence="4">
    <location>
        <position position="1"/>
    </location>
</feature>
<accession>A0ABN8T4N1</accession>
<dbReference type="PANTHER" id="PTHR36191:SF4">
    <property type="entry name" value="VWFD DOMAIN-CONTAINING PROTEIN"/>
    <property type="match status" value="1"/>
</dbReference>
<dbReference type="Pfam" id="PF23283">
    <property type="entry name" value="D8C_UMOD"/>
    <property type="match status" value="1"/>
</dbReference>
<dbReference type="Proteomes" id="UP001159427">
    <property type="component" value="Unassembled WGS sequence"/>
</dbReference>
<keyword evidence="1" id="KW-0732">Signal</keyword>
<evidence type="ECO:0000259" key="3">
    <source>
        <dbReference type="Pfam" id="PF23283"/>
    </source>
</evidence>
<dbReference type="EMBL" id="CALNXI010007109">
    <property type="protein sequence ID" value="CAH3199279.1"/>
    <property type="molecule type" value="Genomic_DNA"/>
</dbReference>
<evidence type="ECO:0000313" key="5">
    <source>
        <dbReference type="Proteomes" id="UP001159427"/>
    </source>
</evidence>
<gene>
    <name evidence="4" type="ORF">PEVE_00039854</name>
</gene>
<dbReference type="PANTHER" id="PTHR36191">
    <property type="entry name" value="ENDO/EXONUCLEASE/PHOSPHATASE DOMAIN-CONTAINING PROTEIN-RELATED"/>
    <property type="match status" value="1"/>
</dbReference>
<protein>
    <recommendedName>
        <fullName evidence="3">UMOD/GP2/OIT3-like D8C domain-containing protein</fullName>
    </recommendedName>
</protein>
<evidence type="ECO:0000256" key="2">
    <source>
        <dbReference type="ARBA" id="ARBA00023157"/>
    </source>
</evidence>